<feature type="compositionally biased region" description="Low complexity" evidence="1">
    <location>
        <begin position="83"/>
        <end position="97"/>
    </location>
</feature>
<evidence type="ECO:0000256" key="1">
    <source>
        <dbReference type="SAM" id="MobiDB-lite"/>
    </source>
</evidence>
<evidence type="ECO:0000313" key="2">
    <source>
        <dbReference type="EMBL" id="CAE4568837.1"/>
    </source>
</evidence>
<accession>A0A7S4Q117</accession>
<dbReference type="AlphaFoldDB" id="A0A7S4Q117"/>
<reference evidence="2" key="1">
    <citation type="submission" date="2021-01" db="EMBL/GenBank/DDBJ databases">
        <authorList>
            <person name="Corre E."/>
            <person name="Pelletier E."/>
            <person name="Niang G."/>
            <person name="Scheremetjew M."/>
            <person name="Finn R."/>
            <person name="Kale V."/>
            <person name="Holt S."/>
            <person name="Cochrane G."/>
            <person name="Meng A."/>
            <person name="Brown T."/>
            <person name="Cohen L."/>
        </authorList>
    </citation>
    <scope>NUCLEOTIDE SEQUENCE</scope>
    <source>
        <strain evidence="2">CCMP3105</strain>
    </source>
</reference>
<feature type="region of interest" description="Disordered" evidence="1">
    <location>
        <begin position="46"/>
        <end position="184"/>
    </location>
</feature>
<sequence length="203" mass="21630">MSDCECIAVDGPAPSLVGSGVKKDLDNHAKKADVQCAEEILMQMVRTRTEDGQPRRTGGALPDIGEEVHAIESGGAGKHRGVSGKANAKANAGAKVKGPGRGRASVHTIDSSPEPDPDARHKKDRGRHRSESGSSSSHSRRRRRGRSSSSSGSSPRRKKRINNFSSIRNVEKERAKTRGYRTAGAAAAIKVVQTEVQGPYFAP</sequence>
<protein>
    <submittedName>
        <fullName evidence="2">Uncharacterized protein</fullName>
    </submittedName>
</protein>
<gene>
    <name evidence="2" type="ORF">AMON00008_LOCUS8456</name>
</gene>
<dbReference type="EMBL" id="HBNR01013088">
    <property type="protein sequence ID" value="CAE4568837.1"/>
    <property type="molecule type" value="Transcribed_RNA"/>
</dbReference>
<proteinExistence type="predicted"/>
<organism evidence="2">
    <name type="scientific">Alexandrium monilatum</name>
    <dbReference type="NCBI Taxonomy" id="311494"/>
    <lineage>
        <taxon>Eukaryota</taxon>
        <taxon>Sar</taxon>
        <taxon>Alveolata</taxon>
        <taxon>Dinophyceae</taxon>
        <taxon>Gonyaulacales</taxon>
        <taxon>Pyrocystaceae</taxon>
        <taxon>Alexandrium</taxon>
    </lineage>
</organism>
<name>A0A7S4Q117_9DINO</name>